<comment type="cofactor">
    <cofactor evidence="1">
        <name>Mg(2+)</name>
        <dbReference type="ChEBI" id="CHEBI:18420"/>
    </cofactor>
</comment>
<dbReference type="PANTHER" id="PTHR46193:SF18">
    <property type="entry name" value="HEXITOL PHOSPHATASE B"/>
    <property type="match status" value="1"/>
</dbReference>
<dbReference type="RefSeq" id="WP_048595975.1">
    <property type="nucleotide sequence ID" value="NZ_CVLB01000003.1"/>
</dbReference>
<evidence type="ECO:0000256" key="4">
    <source>
        <dbReference type="ARBA" id="ARBA00022842"/>
    </source>
</evidence>
<accession>A0A0G4KA40</accession>
<dbReference type="Gene3D" id="3.40.50.1000">
    <property type="entry name" value="HAD superfamily/HAD-like"/>
    <property type="match status" value="1"/>
</dbReference>
<dbReference type="Pfam" id="PF13419">
    <property type="entry name" value="HAD_2"/>
    <property type="match status" value="1"/>
</dbReference>
<evidence type="ECO:0000313" key="7">
    <source>
        <dbReference type="Proteomes" id="UP000043763"/>
    </source>
</evidence>
<dbReference type="SFLD" id="SFLDG01129">
    <property type="entry name" value="C1.5:_HAD__Beta-PGM__Phosphata"/>
    <property type="match status" value="1"/>
</dbReference>
<organism evidence="6 7">
    <name type="scientific">Brachyspira suanatina</name>
    <dbReference type="NCBI Taxonomy" id="381802"/>
    <lineage>
        <taxon>Bacteria</taxon>
        <taxon>Pseudomonadati</taxon>
        <taxon>Spirochaetota</taxon>
        <taxon>Spirochaetia</taxon>
        <taxon>Brachyspirales</taxon>
        <taxon>Brachyspiraceae</taxon>
        <taxon>Brachyspira</taxon>
    </lineage>
</organism>
<dbReference type="SFLD" id="SFLDS00003">
    <property type="entry name" value="Haloacid_Dehalogenase"/>
    <property type="match status" value="1"/>
</dbReference>
<dbReference type="PANTHER" id="PTHR46193">
    <property type="entry name" value="6-PHOSPHOGLUCONATE PHOSPHATASE"/>
    <property type="match status" value="1"/>
</dbReference>
<name>A0A0G4KA40_9SPIR</name>
<reference evidence="7" key="1">
    <citation type="submission" date="2015-04" db="EMBL/GenBank/DDBJ databases">
        <authorList>
            <person name="Mushtaq Mamoona"/>
        </authorList>
    </citation>
    <scope>NUCLEOTIDE SEQUENCE [LARGE SCALE GENOMIC DNA]</scope>
    <source>
        <strain evidence="7">AN4859/03</strain>
    </source>
</reference>
<dbReference type="OrthoDB" id="9797743at2"/>
<sequence length="227" mass="26374">MNKLDLVIFDMDGLLLDTETISLAAWKKSFKNYNVNIDVEKLFFSKILGSNENTIKNTIMEISNNNEKLFYDIIKSQIEESFNIVREDGINIKKGANELIKFLNDNNIKKAIASSSIRKKVDLYLEKTNLKKEFDYIVCGDEAEFPKPYPHLYNNACSYFNADKNNVIILEDSKNGLLSAKNANIEKRFYIPDLLLLSEEDEKELAYKKFSDLIEVKNYIENNFKYN</sequence>
<dbReference type="SUPFAM" id="SSF56784">
    <property type="entry name" value="HAD-like"/>
    <property type="match status" value="1"/>
</dbReference>
<keyword evidence="5" id="KW-0119">Carbohydrate metabolism</keyword>
<gene>
    <name evidence="6" type="ORF">BRSU_2580</name>
</gene>
<evidence type="ECO:0000313" key="6">
    <source>
        <dbReference type="EMBL" id="CRF35325.1"/>
    </source>
</evidence>
<protein>
    <submittedName>
        <fullName evidence="6">Haloacid dehalogenase</fullName>
    </submittedName>
</protein>
<dbReference type="InterPro" id="IPR051600">
    <property type="entry name" value="Beta-PGM-like"/>
</dbReference>
<keyword evidence="3" id="KW-0479">Metal-binding</keyword>
<keyword evidence="4" id="KW-0460">Magnesium</keyword>
<dbReference type="EMBL" id="CVLB01000003">
    <property type="protein sequence ID" value="CRF35325.1"/>
    <property type="molecule type" value="Genomic_DNA"/>
</dbReference>
<dbReference type="InterPro" id="IPR041492">
    <property type="entry name" value="HAD_2"/>
</dbReference>
<dbReference type="InterPro" id="IPR006439">
    <property type="entry name" value="HAD-SF_hydro_IA"/>
</dbReference>
<evidence type="ECO:0000256" key="5">
    <source>
        <dbReference type="ARBA" id="ARBA00023277"/>
    </source>
</evidence>
<dbReference type="InterPro" id="IPR023214">
    <property type="entry name" value="HAD_sf"/>
</dbReference>
<evidence type="ECO:0000256" key="2">
    <source>
        <dbReference type="ARBA" id="ARBA00006171"/>
    </source>
</evidence>
<dbReference type="NCBIfam" id="TIGR01509">
    <property type="entry name" value="HAD-SF-IA-v3"/>
    <property type="match status" value="1"/>
</dbReference>
<dbReference type="InterPro" id="IPR023198">
    <property type="entry name" value="PGP-like_dom2"/>
</dbReference>
<dbReference type="Proteomes" id="UP000043763">
    <property type="component" value="Unassembled WGS sequence"/>
</dbReference>
<keyword evidence="7" id="KW-1185">Reference proteome</keyword>
<dbReference type="Gene3D" id="1.10.150.240">
    <property type="entry name" value="Putative phosphatase, domain 2"/>
    <property type="match status" value="1"/>
</dbReference>
<dbReference type="AlphaFoldDB" id="A0A0G4KA40"/>
<comment type="similarity">
    <text evidence="2">Belongs to the HAD-like hydrolase superfamily. CbbY/CbbZ/Gph/YieH family.</text>
</comment>
<dbReference type="GO" id="GO:0046872">
    <property type="term" value="F:metal ion binding"/>
    <property type="evidence" value="ECO:0007669"/>
    <property type="project" value="UniProtKB-KW"/>
</dbReference>
<proteinExistence type="inferred from homology"/>
<evidence type="ECO:0000256" key="3">
    <source>
        <dbReference type="ARBA" id="ARBA00022723"/>
    </source>
</evidence>
<dbReference type="GO" id="GO:0003824">
    <property type="term" value="F:catalytic activity"/>
    <property type="evidence" value="ECO:0007669"/>
    <property type="project" value="UniProtKB-ARBA"/>
</dbReference>
<evidence type="ECO:0000256" key="1">
    <source>
        <dbReference type="ARBA" id="ARBA00001946"/>
    </source>
</evidence>
<dbReference type="InterPro" id="IPR036412">
    <property type="entry name" value="HAD-like_sf"/>
</dbReference>